<dbReference type="PANTHER" id="PTHR33207">
    <property type="entry name" value="F-BOX DOMAIN CONTAINING PROTEIN-RELATED"/>
    <property type="match status" value="1"/>
</dbReference>
<keyword evidence="4" id="KW-1185">Reference proteome</keyword>
<dbReference type="Proteomes" id="UP000636709">
    <property type="component" value="Unassembled WGS sequence"/>
</dbReference>
<evidence type="ECO:0000313" key="4">
    <source>
        <dbReference type="Proteomes" id="UP000636709"/>
    </source>
</evidence>
<comment type="caution">
    <text evidence="3">The sequence shown here is derived from an EMBL/GenBank/DDBJ whole genome shotgun (WGS) entry which is preliminary data.</text>
</comment>
<evidence type="ECO:0000259" key="2">
    <source>
        <dbReference type="PROSITE" id="PS50181"/>
    </source>
</evidence>
<sequence length="271" mass="30452">MAPKGRCRGRKARTIPPPAAAHPPPPPSVEGVVTVADLTEELLRSILRRLAPADLLRAALACHHWRRAASRVLPRAPPLLGYFFHPQNTVKLPPSLEPTDKTHYSAVFVPLNAASPRLSLDLAPTAARGLSIQDVHLGLVLLLHHPRPQSLLPRILAIDPASRRRRAVRGEGRRSDRGWVMEREMCMIKVLDTVPRLPKDTKWRMACTWLSDIDYARTGKVFVKTWGYGLYSFDTETGKLECLMMTDGKEYGDPMYAYTLSWPLEFLAPRD</sequence>
<feature type="compositionally biased region" description="Pro residues" evidence="1">
    <location>
        <begin position="15"/>
        <end position="28"/>
    </location>
</feature>
<feature type="region of interest" description="Disordered" evidence="1">
    <location>
        <begin position="1"/>
        <end position="28"/>
    </location>
</feature>
<organism evidence="3 4">
    <name type="scientific">Digitaria exilis</name>
    <dbReference type="NCBI Taxonomy" id="1010633"/>
    <lineage>
        <taxon>Eukaryota</taxon>
        <taxon>Viridiplantae</taxon>
        <taxon>Streptophyta</taxon>
        <taxon>Embryophyta</taxon>
        <taxon>Tracheophyta</taxon>
        <taxon>Spermatophyta</taxon>
        <taxon>Magnoliopsida</taxon>
        <taxon>Liliopsida</taxon>
        <taxon>Poales</taxon>
        <taxon>Poaceae</taxon>
        <taxon>PACMAD clade</taxon>
        <taxon>Panicoideae</taxon>
        <taxon>Panicodae</taxon>
        <taxon>Paniceae</taxon>
        <taxon>Anthephorinae</taxon>
        <taxon>Digitaria</taxon>
    </lineage>
</organism>
<dbReference type="OrthoDB" id="687046at2759"/>
<dbReference type="AlphaFoldDB" id="A0A835FFQ5"/>
<accession>A0A835FFQ5</accession>
<dbReference type="SUPFAM" id="SSF81383">
    <property type="entry name" value="F-box domain"/>
    <property type="match status" value="1"/>
</dbReference>
<dbReference type="InterPro" id="IPR001810">
    <property type="entry name" value="F-box_dom"/>
</dbReference>
<feature type="domain" description="F-box" evidence="2">
    <location>
        <begin position="32"/>
        <end position="66"/>
    </location>
</feature>
<gene>
    <name evidence="3" type="ORF">HU200_012260</name>
</gene>
<dbReference type="Pfam" id="PF12937">
    <property type="entry name" value="F-box-like"/>
    <property type="match status" value="1"/>
</dbReference>
<dbReference type="EMBL" id="JACEFO010000973">
    <property type="protein sequence ID" value="KAF8751028.1"/>
    <property type="molecule type" value="Genomic_DNA"/>
</dbReference>
<dbReference type="InterPro" id="IPR036047">
    <property type="entry name" value="F-box-like_dom_sf"/>
</dbReference>
<protein>
    <recommendedName>
        <fullName evidence="2">F-box domain-containing protein</fullName>
    </recommendedName>
</protein>
<name>A0A835FFQ5_9POAL</name>
<evidence type="ECO:0000313" key="3">
    <source>
        <dbReference type="EMBL" id="KAF8751028.1"/>
    </source>
</evidence>
<evidence type="ECO:0000256" key="1">
    <source>
        <dbReference type="SAM" id="MobiDB-lite"/>
    </source>
</evidence>
<dbReference type="CDD" id="cd09917">
    <property type="entry name" value="F-box_SF"/>
    <property type="match status" value="1"/>
</dbReference>
<dbReference type="Gene3D" id="1.20.1280.50">
    <property type="match status" value="1"/>
</dbReference>
<feature type="compositionally biased region" description="Basic residues" evidence="1">
    <location>
        <begin position="1"/>
        <end position="13"/>
    </location>
</feature>
<proteinExistence type="predicted"/>
<dbReference type="PROSITE" id="PS50181">
    <property type="entry name" value="FBOX"/>
    <property type="match status" value="1"/>
</dbReference>
<reference evidence="3" key="1">
    <citation type="submission" date="2020-07" db="EMBL/GenBank/DDBJ databases">
        <title>Genome sequence and genetic diversity analysis of an under-domesticated orphan crop, white fonio (Digitaria exilis).</title>
        <authorList>
            <person name="Bennetzen J.L."/>
            <person name="Chen S."/>
            <person name="Ma X."/>
            <person name="Wang X."/>
            <person name="Yssel A.E.J."/>
            <person name="Chaluvadi S.R."/>
            <person name="Johnson M."/>
            <person name="Gangashetty P."/>
            <person name="Hamidou F."/>
            <person name="Sanogo M.D."/>
            <person name="Zwaenepoel A."/>
            <person name="Wallace J."/>
            <person name="Van De Peer Y."/>
            <person name="Van Deynze A."/>
        </authorList>
    </citation>
    <scope>NUCLEOTIDE SEQUENCE</scope>
    <source>
        <tissue evidence="3">Leaves</tissue>
    </source>
</reference>